<dbReference type="PANTHER" id="PTHR31595">
    <property type="entry name" value="LONG-CHAIN-ALCOHOL O-FATTY-ACYLTRANSFERASE 3-RELATED"/>
    <property type="match status" value="1"/>
</dbReference>
<feature type="transmembrane region" description="Helical" evidence="10">
    <location>
        <begin position="6"/>
        <end position="22"/>
    </location>
</feature>
<evidence type="ECO:0000256" key="6">
    <source>
        <dbReference type="ARBA" id="ARBA00022989"/>
    </source>
</evidence>
<keyword evidence="7" id="KW-0443">Lipid metabolism</keyword>
<feature type="domain" description="Wax synthase" evidence="11">
    <location>
        <begin position="182"/>
        <end position="264"/>
    </location>
</feature>
<dbReference type="GO" id="GO:0008374">
    <property type="term" value="F:O-acyltransferase activity"/>
    <property type="evidence" value="ECO:0007669"/>
    <property type="project" value="InterPro"/>
</dbReference>
<dbReference type="GO" id="GO:0006629">
    <property type="term" value="P:lipid metabolic process"/>
    <property type="evidence" value="ECO:0007669"/>
    <property type="project" value="UniProtKB-KW"/>
</dbReference>
<evidence type="ECO:0000256" key="4">
    <source>
        <dbReference type="ARBA" id="ARBA00022679"/>
    </source>
</evidence>
<evidence type="ECO:0000256" key="8">
    <source>
        <dbReference type="ARBA" id="ARBA00023136"/>
    </source>
</evidence>
<keyword evidence="5 10" id="KW-0812">Transmembrane</keyword>
<sequence length="343" mass="38666">MEKITLTHVWFLVLASLVYCYFVPAKLPKGTFRFISLTPVFGLFAVFPLLHSSAFCTAVAFFFFTWLSNFKLLAFSFDRGPLSSSSPAHRSLLTFVAMASLPLRLKKKNVNRSKILRLNLAAEIAGFAGLLQLIFRYGDGAHQNVVLIWYSLLVFLMVDVLVGVSGFAIRVLTGLDLDPPSDEPYLSCSLREFWGRRWNLTVTNTFRFSVYDPVREFSAAVIGGAWAPLPAMMATFALSGLMHELLVFYVARARPSWEMTAFFLLHGVCVAAEYATEKAWGDTRRLPRAVSGPLTVGFVVGTTFWLFFPPLIRSGADKMVLAEMKTYIQFIHNFWRSLVIKDY</sequence>
<protein>
    <recommendedName>
        <fullName evidence="11">Wax synthase domain-containing protein</fullName>
    </recommendedName>
</protein>
<accession>A0A484N207</accession>
<comment type="similarity">
    <text evidence="3">Belongs to the wax synthase family.</text>
</comment>
<dbReference type="PANTHER" id="PTHR31595:SF57">
    <property type="entry name" value="OS04G0481900 PROTEIN"/>
    <property type="match status" value="1"/>
</dbReference>
<feature type="transmembrane region" description="Helical" evidence="10">
    <location>
        <begin position="217"/>
        <end position="239"/>
    </location>
</feature>
<feature type="transmembrane region" description="Helical" evidence="10">
    <location>
        <begin position="115"/>
        <end position="135"/>
    </location>
</feature>
<evidence type="ECO:0000313" key="12">
    <source>
        <dbReference type="EMBL" id="VFQ95335.1"/>
    </source>
</evidence>
<feature type="transmembrane region" description="Helical" evidence="10">
    <location>
        <begin position="147"/>
        <end position="169"/>
    </location>
</feature>
<dbReference type="OrthoDB" id="1077582at2759"/>
<name>A0A484N207_9ASTE</name>
<keyword evidence="9" id="KW-0012">Acyltransferase</keyword>
<keyword evidence="4" id="KW-0808">Transferase</keyword>
<evidence type="ECO:0000259" key="11">
    <source>
        <dbReference type="Pfam" id="PF13813"/>
    </source>
</evidence>
<evidence type="ECO:0000256" key="7">
    <source>
        <dbReference type="ARBA" id="ARBA00023098"/>
    </source>
</evidence>
<evidence type="ECO:0000313" key="13">
    <source>
        <dbReference type="Proteomes" id="UP000595140"/>
    </source>
</evidence>
<dbReference type="EMBL" id="OOIL02005599">
    <property type="protein sequence ID" value="VFQ95335.1"/>
    <property type="molecule type" value="Genomic_DNA"/>
</dbReference>
<proteinExistence type="inferred from homology"/>
<dbReference type="InterPro" id="IPR032805">
    <property type="entry name" value="Wax_synthase_dom"/>
</dbReference>
<keyword evidence="6 10" id="KW-1133">Transmembrane helix</keyword>
<dbReference type="Pfam" id="PF13813">
    <property type="entry name" value="MBOAT_2"/>
    <property type="match status" value="1"/>
</dbReference>
<evidence type="ECO:0000256" key="10">
    <source>
        <dbReference type="SAM" id="Phobius"/>
    </source>
</evidence>
<comment type="subcellular location">
    <subcellularLocation>
        <location evidence="1">Membrane</location>
        <topology evidence="1">Multi-pass membrane protein</topology>
    </subcellularLocation>
</comment>
<feature type="transmembrane region" description="Helical" evidence="10">
    <location>
        <begin position="288"/>
        <end position="308"/>
    </location>
</feature>
<gene>
    <name evidence="12" type="ORF">CCAM_LOCUS37111</name>
</gene>
<evidence type="ECO:0000256" key="5">
    <source>
        <dbReference type="ARBA" id="ARBA00022692"/>
    </source>
</evidence>
<dbReference type="InterPro" id="IPR044851">
    <property type="entry name" value="Wax_synthase"/>
</dbReference>
<keyword evidence="8 10" id="KW-0472">Membrane</keyword>
<dbReference type="GO" id="GO:0016020">
    <property type="term" value="C:membrane"/>
    <property type="evidence" value="ECO:0007669"/>
    <property type="project" value="UniProtKB-SubCell"/>
</dbReference>
<evidence type="ECO:0000256" key="2">
    <source>
        <dbReference type="ARBA" id="ARBA00005179"/>
    </source>
</evidence>
<feature type="transmembrane region" description="Helical" evidence="10">
    <location>
        <begin position="87"/>
        <end position="103"/>
    </location>
</feature>
<dbReference type="AlphaFoldDB" id="A0A484N207"/>
<feature type="transmembrane region" description="Helical" evidence="10">
    <location>
        <begin position="259"/>
        <end position="276"/>
    </location>
</feature>
<evidence type="ECO:0000256" key="1">
    <source>
        <dbReference type="ARBA" id="ARBA00004141"/>
    </source>
</evidence>
<evidence type="ECO:0000256" key="9">
    <source>
        <dbReference type="ARBA" id="ARBA00023315"/>
    </source>
</evidence>
<keyword evidence="13" id="KW-1185">Reference proteome</keyword>
<reference evidence="12 13" key="1">
    <citation type="submission" date="2018-04" db="EMBL/GenBank/DDBJ databases">
        <authorList>
            <person name="Vogel A."/>
        </authorList>
    </citation>
    <scope>NUCLEOTIDE SEQUENCE [LARGE SCALE GENOMIC DNA]</scope>
</reference>
<feature type="transmembrane region" description="Helical" evidence="10">
    <location>
        <begin position="34"/>
        <end position="67"/>
    </location>
</feature>
<dbReference type="Proteomes" id="UP000595140">
    <property type="component" value="Unassembled WGS sequence"/>
</dbReference>
<organism evidence="12 13">
    <name type="scientific">Cuscuta campestris</name>
    <dbReference type="NCBI Taxonomy" id="132261"/>
    <lineage>
        <taxon>Eukaryota</taxon>
        <taxon>Viridiplantae</taxon>
        <taxon>Streptophyta</taxon>
        <taxon>Embryophyta</taxon>
        <taxon>Tracheophyta</taxon>
        <taxon>Spermatophyta</taxon>
        <taxon>Magnoliopsida</taxon>
        <taxon>eudicotyledons</taxon>
        <taxon>Gunneridae</taxon>
        <taxon>Pentapetalae</taxon>
        <taxon>asterids</taxon>
        <taxon>lamiids</taxon>
        <taxon>Solanales</taxon>
        <taxon>Convolvulaceae</taxon>
        <taxon>Cuscuteae</taxon>
        <taxon>Cuscuta</taxon>
        <taxon>Cuscuta subgen. Grammica</taxon>
        <taxon>Cuscuta sect. Cleistogrammica</taxon>
    </lineage>
</organism>
<comment type="pathway">
    <text evidence="2">Secondary metabolite biosynthesis.</text>
</comment>
<evidence type="ECO:0000256" key="3">
    <source>
        <dbReference type="ARBA" id="ARBA00007282"/>
    </source>
</evidence>